<proteinExistence type="predicted"/>
<protein>
    <recommendedName>
        <fullName evidence="3">F-box domain-containing protein</fullName>
    </recommendedName>
</protein>
<dbReference type="Gene3D" id="3.80.10.10">
    <property type="entry name" value="Ribonuclease Inhibitor"/>
    <property type="match status" value="1"/>
</dbReference>
<comment type="caution">
    <text evidence="1">The sequence shown here is derived from an EMBL/GenBank/DDBJ whole genome shotgun (WGS) entry which is preliminary data.</text>
</comment>
<dbReference type="Proteomes" id="UP001140510">
    <property type="component" value="Unassembled WGS sequence"/>
</dbReference>
<organism evidence="1 2">
    <name type="scientific">Didymella pomorum</name>
    <dbReference type="NCBI Taxonomy" id="749634"/>
    <lineage>
        <taxon>Eukaryota</taxon>
        <taxon>Fungi</taxon>
        <taxon>Dikarya</taxon>
        <taxon>Ascomycota</taxon>
        <taxon>Pezizomycotina</taxon>
        <taxon>Dothideomycetes</taxon>
        <taxon>Pleosporomycetidae</taxon>
        <taxon>Pleosporales</taxon>
        <taxon>Pleosporineae</taxon>
        <taxon>Didymellaceae</taxon>
        <taxon>Didymella</taxon>
    </lineage>
</organism>
<sequence>MASQTQSDFLTLPPELIENIARQVAHKRDLAGMRMACKTLDKPAANELFKFAYLSPSEKDIDTWNSISAHDAIRRMTRQVIIHTQSDIEDHGAFSGDRERDEIGKEYKSALAALAKYPNLDSVEIGFTPECKGRDIEYWEEEPAEDITQRVYMLKLIFKAIQDRAAIEENKKIRKLTIINLQNCPIPDFTSSELFRNVMGQLEELHISLVQEYNEHGPDHDYTKIELQTFPAHFLGDWLKPLSKNLKALSIYHKNENWGPFPGYFDFSGIDFSKLETLALGYYTLAHDNDLDWIVGIKSLRKLVLHNCMIASFIRIFDGNMEAWKPPKQGWIPMPSEDGDDDGIFKYEGRWSSYLDRLADGLPNLIDFRFDYDSCGVGERDGCGVELHPKRYVVFDEGILPTHWPEAEDDGELYTWLEDEDGFPNLHEECLEEDQGSLDRLLEKTRCRR</sequence>
<accession>A0A9W8ZDM6</accession>
<keyword evidence="2" id="KW-1185">Reference proteome</keyword>
<evidence type="ECO:0008006" key="3">
    <source>
        <dbReference type="Google" id="ProtNLM"/>
    </source>
</evidence>
<dbReference type="SUPFAM" id="SSF52047">
    <property type="entry name" value="RNI-like"/>
    <property type="match status" value="1"/>
</dbReference>
<dbReference type="AlphaFoldDB" id="A0A9W8ZDM6"/>
<gene>
    <name evidence="1" type="ORF">N0V91_007065</name>
</gene>
<dbReference type="OrthoDB" id="3140657at2759"/>
<evidence type="ECO:0000313" key="2">
    <source>
        <dbReference type="Proteomes" id="UP001140510"/>
    </source>
</evidence>
<dbReference type="PANTHER" id="PTHR42057">
    <property type="entry name" value="F-BOX DOMAIN PROTEIN (AFU_ORTHOLOGUE AFUA_4G00200)"/>
    <property type="match status" value="1"/>
</dbReference>
<reference evidence="1" key="1">
    <citation type="submission" date="2022-10" db="EMBL/GenBank/DDBJ databases">
        <title>Tapping the CABI collections for fungal endophytes: first genome assemblies for Collariella, Neodidymelliopsis, Ascochyta clinopodiicola, Didymella pomorum, Didymosphaeria variabile, Neocosmospora piperis and Neocucurbitaria cava.</title>
        <authorList>
            <person name="Hill R."/>
        </authorList>
    </citation>
    <scope>NUCLEOTIDE SEQUENCE</scope>
    <source>
        <strain evidence="1">IMI 355091</strain>
    </source>
</reference>
<dbReference type="PANTHER" id="PTHR42057:SF2">
    <property type="entry name" value="F-BOX DOMAIN PROTEIN (AFU_ORTHOLOGUE AFUA_4G00200)-RELATED"/>
    <property type="match status" value="1"/>
</dbReference>
<evidence type="ECO:0000313" key="1">
    <source>
        <dbReference type="EMBL" id="KAJ4402690.1"/>
    </source>
</evidence>
<dbReference type="EMBL" id="JAPEVA010000059">
    <property type="protein sequence ID" value="KAJ4402690.1"/>
    <property type="molecule type" value="Genomic_DNA"/>
</dbReference>
<name>A0A9W8ZDM6_9PLEO</name>
<dbReference type="InterPro" id="IPR032675">
    <property type="entry name" value="LRR_dom_sf"/>
</dbReference>